<name>A0A387BDT6_9MICO</name>
<protein>
    <submittedName>
        <fullName evidence="8">Uncharacterized protein</fullName>
    </submittedName>
</protein>
<dbReference type="GO" id="GO:0016491">
    <property type="term" value="F:oxidoreductase activity"/>
    <property type="evidence" value="ECO:0007669"/>
    <property type="project" value="UniProtKB-KW"/>
</dbReference>
<dbReference type="InterPro" id="IPR036291">
    <property type="entry name" value="NAD(P)-bd_dom_sf"/>
</dbReference>
<evidence type="ECO:0000313" key="8">
    <source>
        <dbReference type="EMBL" id="AYF99265.1"/>
    </source>
</evidence>
<dbReference type="InterPro" id="IPR011032">
    <property type="entry name" value="GroES-like_sf"/>
</dbReference>
<dbReference type="Proteomes" id="UP000278886">
    <property type="component" value="Chromosome"/>
</dbReference>
<dbReference type="KEGG" id="lyd:D7I47_14045"/>
<dbReference type="SUPFAM" id="SSF50129">
    <property type="entry name" value="GroES-like"/>
    <property type="match status" value="1"/>
</dbReference>
<dbReference type="InterPro" id="IPR013154">
    <property type="entry name" value="ADH-like_N"/>
</dbReference>
<reference evidence="9" key="1">
    <citation type="submission" date="2018-09" db="EMBL/GenBank/DDBJ databases">
        <title>Genome sequencing of strain 2DFWR-13.</title>
        <authorList>
            <person name="Heo J."/>
            <person name="Kim S.-J."/>
            <person name="Kwon S.-W."/>
        </authorList>
    </citation>
    <scope>NUCLEOTIDE SEQUENCE [LARGE SCALE GENOMIC DNA]</scope>
    <source>
        <strain evidence="9">2DFWR-13</strain>
    </source>
</reference>
<evidence type="ECO:0000256" key="1">
    <source>
        <dbReference type="ARBA" id="ARBA00001947"/>
    </source>
</evidence>
<organism evidence="8 9">
    <name type="scientific">Protaetiibacter intestinalis</name>
    <dbReference type="NCBI Taxonomy" id="2419774"/>
    <lineage>
        <taxon>Bacteria</taxon>
        <taxon>Bacillati</taxon>
        <taxon>Actinomycetota</taxon>
        <taxon>Actinomycetes</taxon>
        <taxon>Micrococcales</taxon>
        <taxon>Microbacteriaceae</taxon>
        <taxon>Protaetiibacter</taxon>
    </lineage>
</organism>
<dbReference type="InterPro" id="IPR013149">
    <property type="entry name" value="ADH-like_C"/>
</dbReference>
<keyword evidence="9" id="KW-1185">Reference proteome</keyword>
<keyword evidence="5" id="KW-0560">Oxidoreductase</keyword>
<dbReference type="Gene3D" id="3.90.180.10">
    <property type="entry name" value="Medium-chain alcohol dehydrogenases, catalytic domain"/>
    <property type="match status" value="1"/>
</dbReference>
<dbReference type="Pfam" id="PF08240">
    <property type="entry name" value="ADH_N"/>
    <property type="match status" value="1"/>
</dbReference>
<accession>A0A387BDT6</accession>
<comment type="cofactor">
    <cofactor evidence="1">
        <name>Zn(2+)</name>
        <dbReference type="ChEBI" id="CHEBI:29105"/>
    </cofactor>
</comment>
<keyword evidence="4" id="KW-0862">Zinc</keyword>
<evidence type="ECO:0000256" key="3">
    <source>
        <dbReference type="ARBA" id="ARBA00022723"/>
    </source>
</evidence>
<keyword evidence="3" id="KW-0479">Metal-binding</keyword>
<proteinExistence type="inferred from homology"/>
<evidence type="ECO:0000313" key="9">
    <source>
        <dbReference type="Proteomes" id="UP000278886"/>
    </source>
</evidence>
<comment type="similarity">
    <text evidence="2">Belongs to the zinc-containing alcohol dehydrogenase family.</text>
</comment>
<feature type="domain" description="Alcohol dehydrogenase-like C-terminal" evidence="6">
    <location>
        <begin position="185"/>
        <end position="310"/>
    </location>
</feature>
<evidence type="ECO:0000256" key="2">
    <source>
        <dbReference type="ARBA" id="ARBA00008072"/>
    </source>
</evidence>
<gene>
    <name evidence="8" type="ORF">D7I47_14045</name>
</gene>
<dbReference type="EMBL" id="CP032630">
    <property type="protein sequence ID" value="AYF99265.1"/>
    <property type="molecule type" value="Genomic_DNA"/>
</dbReference>
<dbReference type="SUPFAM" id="SSF51735">
    <property type="entry name" value="NAD(P)-binding Rossmann-fold domains"/>
    <property type="match status" value="1"/>
</dbReference>
<dbReference type="PANTHER" id="PTHR43350:SF19">
    <property type="entry name" value="D-GULOSIDE 3-DEHYDROGENASE"/>
    <property type="match status" value="1"/>
</dbReference>
<dbReference type="AlphaFoldDB" id="A0A387BDT6"/>
<evidence type="ECO:0000256" key="5">
    <source>
        <dbReference type="ARBA" id="ARBA00023002"/>
    </source>
</evidence>
<sequence>MTTVPQTMKALVKYAAEAGSMEIREYPVPVPGATEVLVKVKACGVDKGGDLYIWKSHPVMKFRVPVIVGAENCGEVAAVGSAVMDWNPGDRVTAEVVIGKEGGGKGSHGDTAYLFQSEKWDLGRNVDGGFAEYFVVDQRFLHAIPDSVSWRAATLFEMAAVAIRNLLEVVQIPRDRRVAIIGPGPIGQISAQIVRWLGGTPVIFGLERDADRFALASSLGFREHVIVDRPDFDAQVARYGETFPYVVEASGGVNALPLAIQLASVQGTVAVIGGNAAETPVSSGWFLMKELTMKGSYAHTWSSWEKVAELAGSGALDLEPLYTGSYSLEDWEVAFREVDTDPSIIKVGLCPGELI</sequence>
<dbReference type="PANTHER" id="PTHR43350">
    <property type="entry name" value="NAD-DEPENDENT ALCOHOL DEHYDROGENASE"/>
    <property type="match status" value="1"/>
</dbReference>
<evidence type="ECO:0000259" key="7">
    <source>
        <dbReference type="Pfam" id="PF08240"/>
    </source>
</evidence>
<dbReference type="GO" id="GO:0046872">
    <property type="term" value="F:metal ion binding"/>
    <property type="evidence" value="ECO:0007669"/>
    <property type="project" value="UniProtKB-KW"/>
</dbReference>
<evidence type="ECO:0000256" key="4">
    <source>
        <dbReference type="ARBA" id="ARBA00022833"/>
    </source>
</evidence>
<dbReference type="Pfam" id="PF00107">
    <property type="entry name" value="ADH_zinc_N"/>
    <property type="match status" value="1"/>
</dbReference>
<evidence type="ECO:0000259" key="6">
    <source>
        <dbReference type="Pfam" id="PF00107"/>
    </source>
</evidence>
<dbReference type="OrthoDB" id="9797931at2"/>
<dbReference type="Gene3D" id="3.40.50.720">
    <property type="entry name" value="NAD(P)-binding Rossmann-like Domain"/>
    <property type="match status" value="1"/>
</dbReference>
<feature type="domain" description="Alcohol dehydrogenase-like N-terminal" evidence="7">
    <location>
        <begin position="32"/>
        <end position="146"/>
    </location>
</feature>